<proteinExistence type="predicted"/>
<dbReference type="EMBL" id="KX501135">
    <property type="protein sequence ID" value="AQN32083.1"/>
    <property type="molecule type" value="Genomic_DNA"/>
</dbReference>
<protein>
    <submittedName>
        <fullName evidence="5">Type IV secretion protein</fullName>
    </submittedName>
</protein>
<organism evidence="5">
    <name type="scientific">Phage DP-2017a</name>
    <dbReference type="NCBI Taxonomy" id="1955560"/>
    <lineage>
        <taxon>Viruses</taxon>
    </lineage>
</organism>
<reference evidence="5" key="1">
    <citation type="journal article" date="2016" name="Microbiome">
        <title>Transmission of viruses via our microbiomes.</title>
        <authorList>
            <person name="Ly M."/>
            <person name="Jones M.B."/>
            <person name="Abeles S.R."/>
            <person name="Santiago-Rodriguez T.M."/>
            <person name="Gao J."/>
            <person name="Chan I.C."/>
            <person name="Ghose C."/>
            <person name="Pride D.T."/>
        </authorList>
    </citation>
    <scope>NUCLEOTIDE SEQUENCE</scope>
    <source>
        <strain evidence="2">CA39E</strain>
        <strain evidence="3">CA40A</strain>
        <strain evidence="4">CA40B</strain>
        <strain evidence="5">CA40C</strain>
        <strain evidence="6">CA40D</strain>
        <strain evidence="7">CA40E</strain>
    </source>
</reference>
<dbReference type="EMBL" id="KX501139">
    <property type="protein sequence ID" value="AQN32147.1"/>
    <property type="molecule type" value="Genomic_DNA"/>
</dbReference>
<dbReference type="EMBL" id="KX501136">
    <property type="protein sequence ID" value="AQN32099.1"/>
    <property type="molecule type" value="Genomic_DNA"/>
</dbReference>
<dbReference type="SUPFAM" id="SSF160719">
    <property type="entry name" value="gpW/gp25-like"/>
    <property type="match status" value="1"/>
</dbReference>
<evidence type="ECO:0000313" key="5">
    <source>
        <dbReference type="EMBL" id="AQN32115.1"/>
    </source>
</evidence>
<evidence type="ECO:0000313" key="2">
    <source>
        <dbReference type="EMBL" id="AQN32067.1"/>
    </source>
</evidence>
<accession>A0A1Q1PVL8</accession>
<name>A0A1Q1PVL8_9VIRU</name>
<dbReference type="EMBL" id="KX501134">
    <property type="protein sequence ID" value="AQN32067.1"/>
    <property type="molecule type" value="Genomic_DNA"/>
</dbReference>
<evidence type="ECO:0000259" key="1">
    <source>
        <dbReference type="Pfam" id="PF04965"/>
    </source>
</evidence>
<evidence type="ECO:0000313" key="4">
    <source>
        <dbReference type="EMBL" id="AQN32099.1"/>
    </source>
</evidence>
<dbReference type="Pfam" id="PF04965">
    <property type="entry name" value="GPW_gp25"/>
    <property type="match status" value="1"/>
</dbReference>
<sequence>MNLEQLNYIGTGPYFPIKLTTVLDENGNPEQVVQPDGTIVNKISWRNLKGDINLIKQNLTSLFTYQLGQRIRQEYFGSRVWECIEEPNTQALSFMIKTFVKNSIVSWEPRITALDVQSERVYDKIHIQIRFAIQNQTSISELNFEYNPSNNTINVN</sequence>
<dbReference type="EMBL" id="KX501138">
    <property type="protein sequence ID" value="AQN32131.1"/>
    <property type="molecule type" value="Genomic_DNA"/>
</dbReference>
<dbReference type="Gene3D" id="3.10.450.40">
    <property type="match status" value="1"/>
</dbReference>
<dbReference type="InterPro" id="IPR007048">
    <property type="entry name" value="IraD/Gp25-like"/>
</dbReference>
<evidence type="ECO:0000313" key="3">
    <source>
        <dbReference type="EMBL" id="AQN32083.1"/>
    </source>
</evidence>
<dbReference type="EMBL" id="KX501137">
    <property type="protein sequence ID" value="AQN32115.1"/>
    <property type="molecule type" value="Genomic_DNA"/>
</dbReference>
<evidence type="ECO:0000313" key="6">
    <source>
        <dbReference type="EMBL" id="AQN32131.1"/>
    </source>
</evidence>
<feature type="domain" description="IraD/Gp25-like" evidence="1">
    <location>
        <begin position="55"/>
        <end position="136"/>
    </location>
</feature>
<evidence type="ECO:0000313" key="7">
    <source>
        <dbReference type="EMBL" id="AQN32147.1"/>
    </source>
</evidence>